<dbReference type="AlphaFoldDB" id="A0A386ZJ11"/>
<dbReference type="Gene3D" id="2.40.160.210">
    <property type="entry name" value="Acyl-CoA thioesterase, double hotdog domain"/>
    <property type="match status" value="1"/>
</dbReference>
<feature type="domain" description="Acyl-CoA thioesterase-like C-terminal" evidence="3">
    <location>
        <begin position="154"/>
        <end position="284"/>
    </location>
</feature>
<name>A0A386ZJ11_9NOCA</name>
<dbReference type="InterPro" id="IPR049450">
    <property type="entry name" value="ACOT8-like_C"/>
</dbReference>
<keyword evidence="5" id="KW-1185">Reference proteome</keyword>
<gene>
    <name evidence="4" type="ORF">D7D52_30060</name>
</gene>
<protein>
    <submittedName>
        <fullName evidence="4">Thioesterase family protein</fullName>
    </submittedName>
</protein>
<dbReference type="Pfam" id="PF13622">
    <property type="entry name" value="4HBT_3"/>
    <property type="match status" value="1"/>
</dbReference>
<dbReference type="InterPro" id="IPR029069">
    <property type="entry name" value="HotDog_dom_sf"/>
</dbReference>
<sequence>MNRDSGRSDPAVPVADRARCAGDPSRPVTEQPHYFRRVAPQRFAPTLHVGGAWDAGEQHVGPLAGLLVHELDRWCRNGGSGRLLSRVTFDILGPIALAEFDIHVETLRAGRTVELVEAVAVVADRPAVVARAWYSTIADTESVAGGQPPALPAPDAVVPWPLTAVWPGGYIASLDARPIGAPRLGRTAAWISTGTVLLVGEPVSELASFVALVDTANGIAVREQPDRWLFPNLDLTIHLYRQPRGRWVGLDASVTFGRCGQGLTSTVLHDIDGPVGHAQQTLAVRPR</sequence>
<evidence type="ECO:0000313" key="5">
    <source>
        <dbReference type="Proteomes" id="UP000267164"/>
    </source>
</evidence>
<dbReference type="KEGG" id="nyu:D7D52_30060"/>
<organism evidence="4 5">
    <name type="scientific">Nocardia yunnanensis</name>
    <dbReference type="NCBI Taxonomy" id="2382165"/>
    <lineage>
        <taxon>Bacteria</taxon>
        <taxon>Bacillati</taxon>
        <taxon>Actinomycetota</taxon>
        <taxon>Actinomycetes</taxon>
        <taxon>Mycobacteriales</taxon>
        <taxon>Nocardiaceae</taxon>
        <taxon>Nocardia</taxon>
    </lineage>
</organism>
<dbReference type="SUPFAM" id="SSF54637">
    <property type="entry name" value="Thioesterase/thiol ester dehydrase-isomerase"/>
    <property type="match status" value="1"/>
</dbReference>
<dbReference type="InterPro" id="IPR042171">
    <property type="entry name" value="Acyl-CoA_hotdog"/>
</dbReference>
<reference evidence="4 5" key="1">
    <citation type="submission" date="2018-09" db="EMBL/GenBank/DDBJ databases">
        <title>Nocardia yunnanensis sp. nov., an actinomycete isolated from a soil sample.</title>
        <authorList>
            <person name="Zhang J."/>
        </authorList>
    </citation>
    <scope>NUCLEOTIDE SEQUENCE [LARGE SCALE GENOMIC DNA]</scope>
    <source>
        <strain evidence="4 5">CFHS0054</strain>
    </source>
</reference>
<dbReference type="Pfam" id="PF20789">
    <property type="entry name" value="4HBT_3C"/>
    <property type="match status" value="1"/>
</dbReference>
<feature type="region of interest" description="Disordered" evidence="1">
    <location>
        <begin position="1"/>
        <end position="30"/>
    </location>
</feature>
<feature type="domain" description="Acyl-CoA thioesterase-like N-terminal HotDog" evidence="2">
    <location>
        <begin position="52"/>
        <end position="134"/>
    </location>
</feature>
<evidence type="ECO:0000259" key="2">
    <source>
        <dbReference type="Pfam" id="PF13622"/>
    </source>
</evidence>
<dbReference type="OrthoDB" id="1413770at2"/>
<evidence type="ECO:0000259" key="3">
    <source>
        <dbReference type="Pfam" id="PF20789"/>
    </source>
</evidence>
<evidence type="ECO:0000256" key="1">
    <source>
        <dbReference type="SAM" id="MobiDB-lite"/>
    </source>
</evidence>
<dbReference type="InterPro" id="IPR049449">
    <property type="entry name" value="TesB_ACOT8-like_N"/>
</dbReference>
<proteinExistence type="predicted"/>
<dbReference type="EMBL" id="CP032568">
    <property type="protein sequence ID" value="AYF77360.1"/>
    <property type="molecule type" value="Genomic_DNA"/>
</dbReference>
<accession>A0A386ZJ11</accession>
<evidence type="ECO:0000313" key="4">
    <source>
        <dbReference type="EMBL" id="AYF77360.1"/>
    </source>
</evidence>
<dbReference type="Proteomes" id="UP000267164">
    <property type="component" value="Chromosome"/>
</dbReference>